<dbReference type="RefSeq" id="WP_011312891.1">
    <property type="nucleotide sequence ID" value="NC_007404.1"/>
</dbReference>
<dbReference type="GO" id="GO:0016788">
    <property type="term" value="F:hydrolase activity, acting on ester bonds"/>
    <property type="evidence" value="ECO:0007669"/>
    <property type="project" value="InterPro"/>
</dbReference>
<gene>
    <name evidence="6" type="ordered locus">Tbd_2379</name>
</gene>
<dbReference type="Proteomes" id="UP000008291">
    <property type="component" value="Chromosome"/>
</dbReference>
<evidence type="ECO:0000313" key="7">
    <source>
        <dbReference type="Proteomes" id="UP000008291"/>
    </source>
</evidence>
<dbReference type="AlphaFoldDB" id="Q3SGB8"/>
<dbReference type="Gene3D" id="3.40.630.10">
    <property type="entry name" value="Zn peptidases"/>
    <property type="match status" value="1"/>
</dbReference>
<dbReference type="EMBL" id="CP000116">
    <property type="protein sequence ID" value="AAZ98332.1"/>
    <property type="molecule type" value="Genomic_DNA"/>
</dbReference>
<evidence type="ECO:0000256" key="3">
    <source>
        <dbReference type="ARBA" id="ARBA00022801"/>
    </source>
</evidence>
<evidence type="ECO:0000256" key="2">
    <source>
        <dbReference type="ARBA" id="ARBA00022723"/>
    </source>
</evidence>
<dbReference type="Pfam" id="PF24827">
    <property type="entry name" value="AstE_AspA_cat"/>
    <property type="match status" value="1"/>
</dbReference>
<reference evidence="6 7" key="1">
    <citation type="journal article" date="2006" name="J. Bacteriol.">
        <title>The genome sequence of the obligately chemolithoautotrophic, facultatively anaerobic bacterium Thiobacillus denitrificans.</title>
        <authorList>
            <person name="Beller H.R."/>
            <person name="Chain P.S."/>
            <person name="Letain T.E."/>
            <person name="Chakicherla A."/>
            <person name="Larimer F.W."/>
            <person name="Richardson P.M."/>
            <person name="Coleman M.A."/>
            <person name="Wood A.P."/>
            <person name="Kelly D.P."/>
        </authorList>
    </citation>
    <scope>NUCLEOTIDE SEQUENCE [LARGE SCALE GENOMIC DNA]</scope>
    <source>
        <strain evidence="6 7">ATCC 25259</strain>
    </source>
</reference>
<dbReference type="GO" id="GO:0046872">
    <property type="term" value="F:metal ion binding"/>
    <property type="evidence" value="ECO:0007669"/>
    <property type="project" value="UniProtKB-KW"/>
</dbReference>
<dbReference type="PANTHER" id="PTHR37326:SF1">
    <property type="entry name" value="BLL3975 PROTEIN"/>
    <property type="match status" value="1"/>
</dbReference>
<dbReference type="InterPro" id="IPR053138">
    <property type="entry name" value="N-alpha-Ac-DABA_deacetylase"/>
</dbReference>
<protein>
    <submittedName>
        <fullName evidence="6">Putative succinylglutamate desuccinylase</fullName>
    </submittedName>
</protein>
<proteinExistence type="predicted"/>
<keyword evidence="4" id="KW-0862">Zinc</keyword>
<keyword evidence="3" id="KW-0378">Hydrolase</keyword>
<evidence type="ECO:0000259" key="5">
    <source>
        <dbReference type="Pfam" id="PF24827"/>
    </source>
</evidence>
<sequence length="322" mass="34777">MNDAMNDSAALHFQSIAFTGLAPGPRLIVLGAVHGNETCGTQAIRRAVGEIESGQLAAVAGRVTFVPVANPLAYARRQRMGDRNLNRNLAPSDSPTEFEDHVANWLCPLLRQHDALLDLHSFHTAGAPFVMLGPEDNAGELEPFTRAAEETALALALGVHRFVDGWLDTYAAGVARRRAAGAPARDADVHYGVGTTEYMRRHGGIALTLECGQHDDPAAPAVAYRALRNALAHLGLTAEGAPEPVSAREALRLYEVVDRNHPDDRFVRSWASFDRLAAGELIGTRHDGKPLRADREGYVVFPNPGALPGQEWFYLAEASGRV</sequence>
<feature type="domain" description="Succinylglutamate desuccinylase/Aspartoacylase catalytic" evidence="5">
    <location>
        <begin position="23"/>
        <end position="122"/>
    </location>
</feature>
<evidence type="ECO:0000256" key="1">
    <source>
        <dbReference type="ARBA" id="ARBA00001947"/>
    </source>
</evidence>
<dbReference type="PANTHER" id="PTHR37326">
    <property type="entry name" value="BLL3975 PROTEIN"/>
    <property type="match status" value="1"/>
</dbReference>
<keyword evidence="7" id="KW-1185">Reference proteome</keyword>
<evidence type="ECO:0000256" key="4">
    <source>
        <dbReference type="ARBA" id="ARBA00022833"/>
    </source>
</evidence>
<comment type="cofactor">
    <cofactor evidence="1">
        <name>Zn(2+)</name>
        <dbReference type="ChEBI" id="CHEBI:29105"/>
    </cofactor>
</comment>
<dbReference type="eggNOG" id="COG3608">
    <property type="taxonomic scope" value="Bacteria"/>
</dbReference>
<dbReference type="InterPro" id="IPR055438">
    <property type="entry name" value="AstE_AspA_cat"/>
</dbReference>
<evidence type="ECO:0000313" key="6">
    <source>
        <dbReference type="EMBL" id="AAZ98332.1"/>
    </source>
</evidence>
<accession>Q3SGB8</accession>
<dbReference type="STRING" id="292415.Tbd_2379"/>
<keyword evidence="2" id="KW-0479">Metal-binding</keyword>
<dbReference type="HOGENOM" id="CLU_803962_0_0_4"/>
<organism evidence="6 7">
    <name type="scientific">Thiobacillus denitrificans (strain ATCC 25259 / T1)</name>
    <dbReference type="NCBI Taxonomy" id="292415"/>
    <lineage>
        <taxon>Bacteria</taxon>
        <taxon>Pseudomonadati</taxon>
        <taxon>Pseudomonadota</taxon>
        <taxon>Betaproteobacteria</taxon>
        <taxon>Nitrosomonadales</taxon>
        <taxon>Thiobacillaceae</taxon>
        <taxon>Thiobacillus</taxon>
    </lineage>
</organism>
<name>Q3SGB8_THIDA</name>
<dbReference type="SUPFAM" id="SSF53187">
    <property type="entry name" value="Zn-dependent exopeptidases"/>
    <property type="match status" value="1"/>
</dbReference>
<dbReference type="KEGG" id="tbd:Tbd_2379"/>